<keyword evidence="1" id="KW-0175">Coiled coil</keyword>
<accession>A0A1Y2HSY7</accession>
<reference evidence="3 4" key="1">
    <citation type="submission" date="2016-07" db="EMBL/GenBank/DDBJ databases">
        <title>Pervasive Adenine N6-methylation of Active Genes in Fungi.</title>
        <authorList>
            <consortium name="DOE Joint Genome Institute"/>
            <person name="Mondo S.J."/>
            <person name="Dannebaum R.O."/>
            <person name="Kuo R.C."/>
            <person name="Labutti K."/>
            <person name="Haridas S."/>
            <person name="Kuo A."/>
            <person name="Salamov A."/>
            <person name="Ahrendt S.R."/>
            <person name="Lipzen A."/>
            <person name="Sullivan W."/>
            <person name="Andreopoulos W.B."/>
            <person name="Clum A."/>
            <person name="Lindquist E."/>
            <person name="Daum C."/>
            <person name="Ramamoorthy G.K."/>
            <person name="Gryganskyi A."/>
            <person name="Culley D."/>
            <person name="Magnuson J.K."/>
            <person name="James T.Y."/>
            <person name="O'Malley M.A."/>
            <person name="Stajich J.E."/>
            <person name="Spatafora J.W."/>
            <person name="Visel A."/>
            <person name="Grigoriev I.V."/>
        </authorList>
    </citation>
    <scope>NUCLEOTIDE SEQUENCE [LARGE SCALE GENOMIC DNA]</scope>
    <source>
        <strain evidence="3 4">PL171</strain>
    </source>
</reference>
<evidence type="ECO:0000256" key="2">
    <source>
        <dbReference type="SAM" id="MobiDB-lite"/>
    </source>
</evidence>
<gene>
    <name evidence="3" type="ORF">BCR44DRAFT_1051292</name>
</gene>
<evidence type="ECO:0000313" key="3">
    <source>
        <dbReference type="EMBL" id="ORZ37044.1"/>
    </source>
</evidence>
<evidence type="ECO:0000256" key="1">
    <source>
        <dbReference type="SAM" id="Coils"/>
    </source>
</evidence>
<proteinExistence type="predicted"/>
<dbReference type="EMBL" id="MCFL01000014">
    <property type="protein sequence ID" value="ORZ37044.1"/>
    <property type="molecule type" value="Genomic_DNA"/>
</dbReference>
<evidence type="ECO:0000313" key="4">
    <source>
        <dbReference type="Proteomes" id="UP000193411"/>
    </source>
</evidence>
<feature type="compositionally biased region" description="Low complexity" evidence="2">
    <location>
        <begin position="326"/>
        <end position="341"/>
    </location>
</feature>
<organism evidence="3 4">
    <name type="scientific">Catenaria anguillulae PL171</name>
    <dbReference type="NCBI Taxonomy" id="765915"/>
    <lineage>
        <taxon>Eukaryota</taxon>
        <taxon>Fungi</taxon>
        <taxon>Fungi incertae sedis</taxon>
        <taxon>Blastocladiomycota</taxon>
        <taxon>Blastocladiomycetes</taxon>
        <taxon>Blastocladiales</taxon>
        <taxon>Catenariaceae</taxon>
        <taxon>Catenaria</taxon>
    </lineage>
</organism>
<feature type="coiled-coil region" evidence="1">
    <location>
        <begin position="4"/>
        <end position="186"/>
    </location>
</feature>
<dbReference type="Proteomes" id="UP000193411">
    <property type="component" value="Unassembled WGS sequence"/>
</dbReference>
<comment type="caution">
    <text evidence="3">The sequence shown here is derived from an EMBL/GenBank/DDBJ whole genome shotgun (WGS) entry which is preliminary data.</text>
</comment>
<name>A0A1Y2HSY7_9FUNG</name>
<keyword evidence="4" id="KW-1185">Reference proteome</keyword>
<sequence length="379" mass="41787">MEENDTFKERLQSLEDALVKAELESQQAQATESALREALSKSEGIVDQLHEQVADLRSELATVSSASKSDRERMAVESDRLRQDLDRVRKETAQRVQEMELQITQRDARAVSLGQQLESLRAERDDLRTEVARLDRTIREANTQCEQLQNQLIVRDRELTIMRLRFEAANKSLARLDDELRRLRGQAPSTFASSTNARSTHIGDQSIGNLSAVVTQPVASSPELAGSSHVRLAHENHRSYPASIISDWAHPSPQPQLSTLHHQAPSARAHAEHDQTITGFDEFATDPSTGSPPRFVSIMGGNDHVQFTEPAHPLPSRTSAKQLKGARTARSRSPSTSRFASGTAKSPKRSGGVVRQTGAGASESQFEHASMVRPNSAVN</sequence>
<feature type="region of interest" description="Disordered" evidence="2">
    <location>
        <begin position="245"/>
        <end position="273"/>
    </location>
</feature>
<dbReference type="AlphaFoldDB" id="A0A1Y2HSY7"/>
<feature type="region of interest" description="Disordered" evidence="2">
    <location>
        <begin position="309"/>
        <end position="379"/>
    </location>
</feature>
<protein>
    <submittedName>
        <fullName evidence="3">Uncharacterized protein</fullName>
    </submittedName>
</protein>